<dbReference type="OrthoDB" id="688325at2759"/>
<comment type="caution">
    <text evidence="1">The sequence shown here is derived from an EMBL/GenBank/DDBJ whole genome shotgun (WGS) entry which is preliminary data.</text>
</comment>
<sequence length="224" mass="26163">MRQGVQKTKSTDGSNVQVYTLGFMESYELPQASLQWSRGPKETQFDDYYSQEIFNVSMRPSMHWNSNENCIAIPEAKAAQLYIQLQILMEGPFSFIWYLVQPQQSRLIVHYFHSMRRAFVNLFTHHPAQMDEDRPSVMTGDVVIAEQVQGLRQCYYLDKELGPLLAQKSGRLVPYLKQESMSRRNKVNQRRDETREGCNTRMVMSPMDDGDMCRLVTLSQRQFL</sequence>
<keyword evidence="2" id="KW-1185">Reference proteome</keyword>
<dbReference type="AlphaFoldDB" id="A0A9Q1GN80"/>
<protein>
    <submittedName>
        <fullName evidence="1">Uncharacterized protein</fullName>
    </submittedName>
</protein>
<reference evidence="1" key="1">
    <citation type="submission" date="2022-04" db="EMBL/GenBank/DDBJ databases">
        <title>Carnegiea gigantea Genome sequencing and assembly v2.</title>
        <authorList>
            <person name="Copetti D."/>
            <person name="Sanderson M.J."/>
            <person name="Burquez A."/>
            <person name="Wojciechowski M.F."/>
        </authorList>
    </citation>
    <scope>NUCLEOTIDE SEQUENCE</scope>
    <source>
        <strain evidence="1">SGP5-SGP5p</strain>
        <tissue evidence="1">Aerial part</tissue>
    </source>
</reference>
<evidence type="ECO:0000313" key="1">
    <source>
        <dbReference type="EMBL" id="KAJ8424402.1"/>
    </source>
</evidence>
<evidence type="ECO:0000313" key="2">
    <source>
        <dbReference type="Proteomes" id="UP001153076"/>
    </source>
</evidence>
<proteinExistence type="predicted"/>
<dbReference type="EMBL" id="JAKOGI010001690">
    <property type="protein sequence ID" value="KAJ8424402.1"/>
    <property type="molecule type" value="Genomic_DNA"/>
</dbReference>
<organism evidence="1 2">
    <name type="scientific">Carnegiea gigantea</name>
    <dbReference type="NCBI Taxonomy" id="171969"/>
    <lineage>
        <taxon>Eukaryota</taxon>
        <taxon>Viridiplantae</taxon>
        <taxon>Streptophyta</taxon>
        <taxon>Embryophyta</taxon>
        <taxon>Tracheophyta</taxon>
        <taxon>Spermatophyta</taxon>
        <taxon>Magnoliopsida</taxon>
        <taxon>eudicotyledons</taxon>
        <taxon>Gunneridae</taxon>
        <taxon>Pentapetalae</taxon>
        <taxon>Caryophyllales</taxon>
        <taxon>Cactineae</taxon>
        <taxon>Cactaceae</taxon>
        <taxon>Cactoideae</taxon>
        <taxon>Echinocereeae</taxon>
        <taxon>Carnegiea</taxon>
    </lineage>
</organism>
<dbReference type="Proteomes" id="UP001153076">
    <property type="component" value="Unassembled WGS sequence"/>
</dbReference>
<accession>A0A9Q1GN80</accession>
<name>A0A9Q1GN80_9CARY</name>
<gene>
    <name evidence="1" type="ORF">Cgig2_001085</name>
</gene>